<evidence type="ECO:0000313" key="2">
    <source>
        <dbReference type="Proteomes" id="UP000013523"/>
    </source>
</evidence>
<dbReference type="KEGG" id="cpas:Clopa_2290"/>
<organism evidence="1 2">
    <name type="scientific">Clostridium pasteurianum BC1</name>
    <dbReference type="NCBI Taxonomy" id="86416"/>
    <lineage>
        <taxon>Bacteria</taxon>
        <taxon>Bacillati</taxon>
        <taxon>Bacillota</taxon>
        <taxon>Clostridia</taxon>
        <taxon>Eubacteriales</taxon>
        <taxon>Clostridiaceae</taxon>
        <taxon>Clostridium</taxon>
    </lineage>
</organism>
<sequence>MNLFFNMTDCHQVKNGIMAMYKKMTGGTFHECMFMAWKKSNDATVS</sequence>
<dbReference type="STRING" id="86416.Clopa_2290"/>
<evidence type="ECO:0000313" key="1">
    <source>
        <dbReference type="EMBL" id="AGK97157.1"/>
    </source>
</evidence>
<reference evidence="1 2" key="1">
    <citation type="submission" date="2012-01" db="EMBL/GenBank/DDBJ databases">
        <title>Complete sequence of chromosome of Clostridium pasteurianum BC1.</title>
        <authorList>
            <consortium name="US DOE Joint Genome Institute"/>
            <person name="Lucas S."/>
            <person name="Han J."/>
            <person name="Lapidus A."/>
            <person name="Cheng J.-F."/>
            <person name="Goodwin L."/>
            <person name="Pitluck S."/>
            <person name="Peters L."/>
            <person name="Mikhailova N."/>
            <person name="Teshima H."/>
            <person name="Detter J.C."/>
            <person name="Han C."/>
            <person name="Tapia R."/>
            <person name="Land M."/>
            <person name="Hauser L."/>
            <person name="Kyrpides N."/>
            <person name="Ivanova N."/>
            <person name="Pagani I."/>
            <person name="Dunn J."/>
            <person name="Taghavi S."/>
            <person name="Francis A."/>
            <person name="van der Lelie D."/>
            <person name="Woyke T."/>
        </authorList>
    </citation>
    <scope>NUCLEOTIDE SEQUENCE [LARGE SCALE GENOMIC DNA]</scope>
    <source>
        <strain evidence="1 2">BC1</strain>
    </source>
</reference>
<dbReference type="HOGENOM" id="CLU_3182126_0_0_9"/>
<dbReference type="PATRIC" id="fig|86416.3.peg.2272"/>
<accession>R4K233</accession>
<name>R4K233_CLOPA</name>
<dbReference type="EMBL" id="CP003261">
    <property type="protein sequence ID" value="AGK97157.1"/>
    <property type="molecule type" value="Genomic_DNA"/>
</dbReference>
<dbReference type="Proteomes" id="UP000013523">
    <property type="component" value="Chromosome"/>
</dbReference>
<proteinExistence type="predicted"/>
<dbReference type="AlphaFoldDB" id="R4K233"/>
<keyword evidence="2" id="KW-1185">Reference proteome</keyword>
<gene>
    <name evidence="1" type="ORF">Clopa_2290</name>
</gene>
<protein>
    <submittedName>
        <fullName evidence="1">Uncharacterized protein</fullName>
    </submittedName>
</protein>